<feature type="compositionally biased region" description="Polar residues" evidence="1">
    <location>
        <begin position="82"/>
        <end position="92"/>
    </location>
</feature>
<keyword evidence="3" id="KW-1185">Reference proteome</keyword>
<accession>A0A8A3PH24</accession>
<feature type="compositionally biased region" description="Polar residues" evidence="1">
    <location>
        <begin position="123"/>
        <end position="133"/>
    </location>
</feature>
<protein>
    <submittedName>
        <fullName evidence="2">Uncharacterized protein</fullName>
    </submittedName>
</protein>
<feature type="compositionally biased region" description="Polar residues" evidence="1">
    <location>
        <begin position="141"/>
        <end position="154"/>
    </location>
</feature>
<reference evidence="2" key="1">
    <citation type="submission" date="2020-10" db="EMBL/GenBank/DDBJ databases">
        <title>Genome Sequence of Monilinia vaccinii-corymbosi Sheds Light on Mummy Berry Disease Infection of Blueberry and Mating Type.</title>
        <authorList>
            <person name="Yow A.G."/>
            <person name="Zhang Y."/>
            <person name="Bansal K."/>
            <person name="Eacker S.M."/>
            <person name="Sullivan S."/>
            <person name="Liachko I."/>
            <person name="Cubeta M.A."/>
            <person name="Rollins J.A."/>
            <person name="Ashrafi H."/>
        </authorList>
    </citation>
    <scope>NUCLEOTIDE SEQUENCE</scope>
    <source>
        <strain evidence="2">RL-1</strain>
    </source>
</reference>
<dbReference type="AlphaFoldDB" id="A0A8A3PH24"/>
<evidence type="ECO:0000313" key="2">
    <source>
        <dbReference type="EMBL" id="QSZ34602.1"/>
    </source>
</evidence>
<organism evidence="2 3">
    <name type="scientific">Monilinia vaccinii-corymbosi</name>
    <dbReference type="NCBI Taxonomy" id="61207"/>
    <lineage>
        <taxon>Eukaryota</taxon>
        <taxon>Fungi</taxon>
        <taxon>Dikarya</taxon>
        <taxon>Ascomycota</taxon>
        <taxon>Pezizomycotina</taxon>
        <taxon>Leotiomycetes</taxon>
        <taxon>Helotiales</taxon>
        <taxon>Sclerotiniaceae</taxon>
        <taxon>Monilinia</taxon>
    </lineage>
</organism>
<gene>
    <name evidence="2" type="ORF">DSL72_006196</name>
</gene>
<proteinExistence type="predicted"/>
<feature type="compositionally biased region" description="Basic and acidic residues" evidence="1">
    <location>
        <begin position="93"/>
        <end position="104"/>
    </location>
</feature>
<dbReference type="EMBL" id="CP063408">
    <property type="protein sequence ID" value="QSZ34602.1"/>
    <property type="molecule type" value="Genomic_DNA"/>
</dbReference>
<name>A0A8A3PH24_9HELO</name>
<dbReference type="OrthoDB" id="10615794at2759"/>
<sequence length="222" mass="24848">MPHDTEGHPKPKGYVEGGAYGDRRRGSTWQRGKRQKADQSTEMPSMMQRIGSGAGGVPSEAVRPHISTRYAALLHKHRNELPTESRTSGSNSQRRDRAKKQGLERRRRGSAWGSLESDGSEVAKQSTETSSAIQKPGMVSPQATLLRSTPSPEQATLEDESPTQSPSKPRITFEIEDYKRPSASQLKWADNAWTENGVNSQVTIDQMFKRFKWHPDLLMHPQ</sequence>
<evidence type="ECO:0000313" key="3">
    <source>
        <dbReference type="Proteomes" id="UP000672032"/>
    </source>
</evidence>
<dbReference type="Proteomes" id="UP000672032">
    <property type="component" value="Chromosome 4"/>
</dbReference>
<feature type="region of interest" description="Disordered" evidence="1">
    <location>
        <begin position="1"/>
        <end position="171"/>
    </location>
</feature>
<evidence type="ECO:0000256" key="1">
    <source>
        <dbReference type="SAM" id="MobiDB-lite"/>
    </source>
</evidence>